<feature type="domain" description="D-alanyl-D-alanine carboxypeptidase-like core" evidence="2">
    <location>
        <begin position="111"/>
        <end position="239"/>
    </location>
</feature>
<name>A0ABX2ZTD6_9BACI</name>
<organism evidence="3 4">
    <name type="scientific">Gottfriedia luciferensis</name>
    <dbReference type="NCBI Taxonomy" id="178774"/>
    <lineage>
        <taxon>Bacteria</taxon>
        <taxon>Bacillati</taxon>
        <taxon>Bacillota</taxon>
        <taxon>Bacilli</taxon>
        <taxon>Bacillales</taxon>
        <taxon>Bacillaceae</taxon>
        <taxon>Gottfriedia</taxon>
    </lineage>
</organism>
<dbReference type="CDD" id="cd14852">
    <property type="entry name" value="LD-carboxypeptidase"/>
    <property type="match status" value="1"/>
</dbReference>
<keyword evidence="4" id="KW-1185">Reference proteome</keyword>
<dbReference type="SUPFAM" id="SSF55166">
    <property type="entry name" value="Hedgehog/DD-peptidase"/>
    <property type="match status" value="1"/>
</dbReference>
<dbReference type="PANTHER" id="PTHR34385:SF1">
    <property type="entry name" value="PEPTIDOGLYCAN L-ALANYL-D-GLUTAMATE ENDOPEPTIDASE CWLK"/>
    <property type="match status" value="1"/>
</dbReference>
<dbReference type="PANTHER" id="PTHR34385">
    <property type="entry name" value="D-ALANYL-D-ALANINE CARBOXYPEPTIDASE"/>
    <property type="match status" value="1"/>
</dbReference>
<proteinExistence type="predicted"/>
<dbReference type="Pfam" id="PF02557">
    <property type="entry name" value="VanY"/>
    <property type="match status" value="1"/>
</dbReference>
<sequence>MKYLVLSIMISLLLSFNSCFSKNNNYNDSSAKKENHQINIENANIKKNATLDIPENVMNKTKQSNAIRTVSHPDVMTVLVNKKYFLPKNYVPKDLVYPNVSFIFKEKLEKRKMRKEAAIALKKLFAGAQKDHIYLSGVSGYRSYATQKVLFNRYVKEDGYVNARKYSALPGSSEHQSGLAIDVSSSTGKCAATSCFANTKEAKWLDKNSSNYGFIIRYPKGKEQITGYKYEPWHIRYVGVTTAKQIKKRNLTLEEYLNVYPVSK</sequence>
<dbReference type="InterPro" id="IPR052179">
    <property type="entry name" value="DD-CPase-like"/>
</dbReference>
<dbReference type="InterPro" id="IPR003709">
    <property type="entry name" value="VanY-like_core_dom"/>
</dbReference>
<evidence type="ECO:0000259" key="2">
    <source>
        <dbReference type="Pfam" id="PF02557"/>
    </source>
</evidence>
<dbReference type="EMBL" id="MDKC01000006">
    <property type="protein sequence ID" value="ODG92662.1"/>
    <property type="molecule type" value="Genomic_DNA"/>
</dbReference>
<gene>
    <name evidence="3" type="ORF">BED47_18425</name>
</gene>
<feature type="signal peptide" evidence="1">
    <location>
        <begin position="1"/>
        <end position="21"/>
    </location>
</feature>
<evidence type="ECO:0000313" key="4">
    <source>
        <dbReference type="Proteomes" id="UP000094580"/>
    </source>
</evidence>
<dbReference type="RefSeq" id="WP_069033082.1">
    <property type="nucleotide sequence ID" value="NZ_MDKC01000006.1"/>
</dbReference>
<comment type="caution">
    <text evidence="3">The sequence shown here is derived from an EMBL/GenBank/DDBJ whole genome shotgun (WGS) entry which is preliminary data.</text>
</comment>
<dbReference type="InterPro" id="IPR058193">
    <property type="entry name" value="VanY/YodJ_core_dom"/>
</dbReference>
<reference evidence="3 4" key="1">
    <citation type="submission" date="2016-07" db="EMBL/GenBank/DDBJ databases">
        <authorList>
            <person name="Townsley L."/>
            <person name="Shank E.A."/>
        </authorList>
    </citation>
    <scope>NUCLEOTIDE SEQUENCE [LARGE SCALE GENOMIC DNA]</scope>
    <source>
        <strain evidence="3 4">CH01</strain>
    </source>
</reference>
<keyword evidence="1" id="KW-0732">Signal</keyword>
<evidence type="ECO:0000256" key="1">
    <source>
        <dbReference type="SAM" id="SignalP"/>
    </source>
</evidence>
<dbReference type="Gene3D" id="3.30.1380.10">
    <property type="match status" value="1"/>
</dbReference>
<feature type="chain" id="PRO_5047347811" description="D-alanyl-D-alanine carboxypeptidase-like core domain-containing protein" evidence="1">
    <location>
        <begin position="22"/>
        <end position="264"/>
    </location>
</feature>
<protein>
    <recommendedName>
        <fullName evidence="2">D-alanyl-D-alanine carboxypeptidase-like core domain-containing protein</fullName>
    </recommendedName>
</protein>
<accession>A0ABX2ZTD6</accession>
<evidence type="ECO:0000313" key="3">
    <source>
        <dbReference type="EMBL" id="ODG92662.1"/>
    </source>
</evidence>
<dbReference type="Proteomes" id="UP000094580">
    <property type="component" value="Unassembled WGS sequence"/>
</dbReference>
<dbReference type="InterPro" id="IPR009045">
    <property type="entry name" value="Zn_M74/Hedgehog-like"/>
</dbReference>